<name>A0A183FYA8_HELPZ</name>
<evidence type="ECO:0000313" key="2">
    <source>
        <dbReference type="Proteomes" id="UP000050761"/>
    </source>
</evidence>
<proteinExistence type="predicted"/>
<reference evidence="3" key="2">
    <citation type="submission" date="2019-09" db="UniProtKB">
        <authorList>
            <consortium name="WormBaseParasite"/>
        </authorList>
    </citation>
    <scope>IDENTIFICATION</scope>
</reference>
<keyword evidence="2" id="KW-1185">Reference proteome</keyword>
<reference evidence="1 2" key="1">
    <citation type="submission" date="2018-11" db="EMBL/GenBank/DDBJ databases">
        <authorList>
            <consortium name="Pathogen Informatics"/>
        </authorList>
    </citation>
    <scope>NUCLEOTIDE SEQUENCE [LARGE SCALE GENOMIC DNA]</scope>
</reference>
<sequence>MIHDEGSGEEVKQCPSSSAPIVVWMQRSEIYVENVRNVVLRVKHPSKFGENVQGIPNSSGELVDVQWNSIMNLRPTIVELTDSRNPLRQLTGVLRTIGEDEQKDFLSRLKLLSLDTTDVDVEDLLFILRRLQLLAAFSFSDVRFAKKDWELLLTEFKRLNIRAMDMSRDVLDNVVDKLDVELLKLSGGPGIKIEDLKKCAATFVTVRTLIAQELDYSYDKDAEELINCIESKFPRLKTLVWDWSIVDPAVSVDDHSKAIIAELAKLYRKLDLQCLAIIAYTPCNDTKYASGELARFLSEAELPSVQLFRFASKGLSKGQDNFTVITAGSDLNTRSKIHSIYVEGRTSAPDLRYLVQLLDDNTPPFTSATVVEFGGFDGKDVRSAYEARKPQDTIEI</sequence>
<dbReference type="Proteomes" id="UP000050761">
    <property type="component" value="Unassembled WGS sequence"/>
</dbReference>
<accession>A0A183FYA8</accession>
<evidence type="ECO:0000313" key="3">
    <source>
        <dbReference type="WBParaSite" id="HPBE_0001361401-mRNA-1"/>
    </source>
</evidence>
<organism evidence="2 3">
    <name type="scientific">Heligmosomoides polygyrus</name>
    <name type="common">Parasitic roundworm</name>
    <dbReference type="NCBI Taxonomy" id="6339"/>
    <lineage>
        <taxon>Eukaryota</taxon>
        <taxon>Metazoa</taxon>
        <taxon>Ecdysozoa</taxon>
        <taxon>Nematoda</taxon>
        <taxon>Chromadorea</taxon>
        <taxon>Rhabditida</taxon>
        <taxon>Rhabditina</taxon>
        <taxon>Rhabditomorpha</taxon>
        <taxon>Strongyloidea</taxon>
        <taxon>Heligmosomidae</taxon>
        <taxon>Heligmosomoides</taxon>
    </lineage>
</organism>
<protein>
    <submittedName>
        <fullName evidence="3">FBD domain-containing protein</fullName>
    </submittedName>
</protein>
<dbReference type="PANTHER" id="PTHR37968">
    <property type="entry name" value="PROTEIN CBG06678"/>
    <property type="match status" value="1"/>
</dbReference>
<dbReference type="EMBL" id="UZAH01027998">
    <property type="protein sequence ID" value="VDO96827.1"/>
    <property type="molecule type" value="Genomic_DNA"/>
</dbReference>
<evidence type="ECO:0000313" key="1">
    <source>
        <dbReference type="EMBL" id="VDO96827.1"/>
    </source>
</evidence>
<dbReference type="AlphaFoldDB" id="A0A183FYA8"/>
<dbReference type="WBParaSite" id="HPBE_0001361401-mRNA-1">
    <property type="protein sequence ID" value="HPBE_0001361401-mRNA-1"/>
    <property type="gene ID" value="HPBE_0001361401"/>
</dbReference>
<gene>
    <name evidence="1" type="ORF">HPBE_LOCUS13615</name>
</gene>
<dbReference type="PANTHER" id="PTHR37968:SF1">
    <property type="entry name" value="LEUCINE-RICH REPEAT-CONTAINING PROTEIN"/>
    <property type="match status" value="1"/>
</dbReference>
<dbReference type="OrthoDB" id="5789327at2759"/>
<accession>A0A3P8AIW4</accession>